<protein>
    <submittedName>
        <fullName evidence="3">Uncharacterized protein</fullName>
    </submittedName>
</protein>
<keyword evidence="1" id="KW-0175">Coiled coil</keyword>
<accession>A0A6C0JKV2</accession>
<evidence type="ECO:0000256" key="2">
    <source>
        <dbReference type="SAM" id="MobiDB-lite"/>
    </source>
</evidence>
<evidence type="ECO:0000256" key="1">
    <source>
        <dbReference type="SAM" id="Coils"/>
    </source>
</evidence>
<evidence type="ECO:0000313" key="3">
    <source>
        <dbReference type="EMBL" id="QHU04254.1"/>
    </source>
</evidence>
<proteinExistence type="predicted"/>
<sequence length="338" mass="38771">MAGKNNSKGKNKDSASENVNTKSGFERKLDSQGNSNSKYVDLLEEDKPIAGQKFACISFVSPEKLIKQKEIFYFEEFLKKWDVNKSMEKFVQFLNFISYKYHLSFDDVSNDFKEFVKEEKEELAKSSMEDDYKTFLDNNEEELDKLFGMTHNFQTSTRGIKIRGVYPSMEEAEIRCKLLREIDSNHDVFVGPVGLWMPWDPEAYKTGRVEYMEEELNQLMHEKQKNEANAKQNFEQRVKETKQKAIEENMKKAEKSGNTLTQSIDDAGNLIGINNMSTKESTFVNNDTSSEPITAADIRAELFEGENIVVGKSDYGQSKLVSGPFALQKDKDGMEEVD</sequence>
<dbReference type="EMBL" id="MN740394">
    <property type="protein sequence ID" value="QHU04254.1"/>
    <property type="molecule type" value="Genomic_DNA"/>
</dbReference>
<name>A0A6C0JKV2_9ZZZZ</name>
<organism evidence="3">
    <name type="scientific">viral metagenome</name>
    <dbReference type="NCBI Taxonomy" id="1070528"/>
    <lineage>
        <taxon>unclassified sequences</taxon>
        <taxon>metagenomes</taxon>
        <taxon>organismal metagenomes</taxon>
    </lineage>
</organism>
<feature type="coiled-coil region" evidence="1">
    <location>
        <begin position="209"/>
        <end position="251"/>
    </location>
</feature>
<feature type="region of interest" description="Disordered" evidence="2">
    <location>
        <begin position="1"/>
        <end position="35"/>
    </location>
</feature>
<dbReference type="AlphaFoldDB" id="A0A6C0JKV2"/>
<dbReference type="Pfam" id="PF19150">
    <property type="entry name" value="DUF5832"/>
    <property type="match status" value="1"/>
</dbReference>
<dbReference type="InterPro" id="IPR043872">
    <property type="entry name" value="DUF5832"/>
</dbReference>
<reference evidence="3" key="1">
    <citation type="journal article" date="2020" name="Nature">
        <title>Giant virus diversity and host interactions through global metagenomics.</title>
        <authorList>
            <person name="Schulz F."/>
            <person name="Roux S."/>
            <person name="Paez-Espino D."/>
            <person name="Jungbluth S."/>
            <person name="Walsh D.A."/>
            <person name="Denef V.J."/>
            <person name="McMahon K.D."/>
            <person name="Konstantinidis K.T."/>
            <person name="Eloe-Fadrosh E.A."/>
            <person name="Kyrpides N.C."/>
            <person name="Woyke T."/>
        </authorList>
    </citation>
    <scope>NUCLEOTIDE SEQUENCE</scope>
    <source>
        <strain evidence="3">GVMAG-M-3300027708-39</strain>
    </source>
</reference>